<dbReference type="RefSeq" id="WP_183589688.1">
    <property type="nucleotide sequence ID" value="NZ_JACHCA010000020.1"/>
</dbReference>
<evidence type="ECO:0000313" key="2">
    <source>
        <dbReference type="Proteomes" id="UP000548326"/>
    </source>
</evidence>
<comment type="caution">
    <text evidence="1">The sequence shown here is derived from an EMBL/GenBank/DDBJ whole genome shotgun (WGS) entry which is preliminary data.</text>
</comment>
<protein>
    <recommendedName>
        <fullName evidence="3">DUF4249 domain-containing protein</fullName>
    </recommendedName>
</protein>
<name>A0A841JJH9_9SPHI</name>
<dbReference type="Proteomes" id="UP000548326">
    <property type="component" value="Unassembled WGS sequence"/>
</dbReference>
<gene>
    <name evidence="1" type="ORF">HDF22_005248</name>
</gene>
<reference evidence="1 2" key="1">
    <citation type="submission" date="2020-08" db="EMBL/GenBank/DDBJ databases">
        <title>Genomic Encyclopedia of Type Strains, Phase IV (KMG-V): Genome sequencing to study the core and pangenomes of soil and plant-associated prokaryotes.</title>
        <authorList>
            <person name="Whitman W."/>
        </authorList>
    </citation>
    <scope>NUCLEOTIDE SEQUENCE [LARGE SCALE GENOMIC DNA]</scope>
    <source>
        <strain evidence="1 2">MP601</strain>
    </source>
</reference>
<dbReference type="Pfam" id="PF14054">
    <property type="entry name" value="DUF4249"/>
    <property type="match status" value="1"/>
</dbReference>
<organism evidence="1 2">
    <name type="scientific">Mucilaginibacter lappiensis</name>
    <dbReference type="NCBI Taxonomy" id="354630"/>
    <lineage>
        <taxon>Bacteria</taxon>
        <taxon>Pseudomonadati</taxon>
        <taxon>Bacteroidota</taxon>
        <taxon>Sphingobacteriia</taxon>
        <taxon>Sphingobacteriales</taxon>
        <taxon>Sphingobacteriaceae</taxon>
        <taxon>Mucilaginibacter</taxon>
    </lineage>
</organism>
<dbReference type="InterPro" id="IPR025345">
    <property type="entry name" value="DUF4249"/>
</dbReference>
<sequence>MKKLSVLLISCILITACKNSYVSPIKFNNHGSTYDLAVEGGIITFQTSQQIRLSKPGLLPDGKTSPVSNALVSVNDGTDEIPFKETQTPGLYAGTIINNTNYYGVYTLHITYNKVEYTAADILSVVTPSIQLNNLPFSARAISADQVQLKIPKHLFGAPTAARWIVIYDKSSIINLLNSFTVPYIYTHQLGAPNSLYSSTQEFREPILSLRDSITVYKFSLSESYSQYLYTLFQETDWKNIFSTNPSGIYGNISGTGQGYFYCTDYEMKKFAVKDLIK</sequence>
<accession>A0A841JJH9</accession>
<dbReference type="EMBL" id="JACHCA010000020">
    <property type="protein sequence ID" value="MBB6131097.1"/>
    <property type="molecule type" value="Genomic_DNA"/>
</dbReference>
<dbReference type="AlphaFoldDB" id="A0A841JJH9"/>
<dbReference type="PROSITE" id="PS51257">
    <property type="entry name" value="PROKAR_LIPOPROTEIN"/>
    <property type="match status" value="1"/>
</dbReference>
<evidence type="ECO:0000313" key="1">
    <source>
        <dbReference type="EMBL" id="MBB6131097.1"/>
    </source>
</evidence>
<proteinExistence type="predicted"/>
<evidence type="ECO:0008006" key="3">
    <source>
        <dbReference type="Google" id="ProtNLM"/>
    </source>
</evidence>